<evidence type="ECO:0000256" key="1">
    <source>
        <dbReference type="ARBA" id="ARBA00009227"/>
    </source>
</evidence>
<dbReference type="PROSITE" id="PS01053">
    <property type="entry name" value="ARGINASE_1"/>
    <property type="match status" value="1"/>
</dbReference>
<feature type="binding site" evidence="4">
    <location>
        <position position="149"/>
    </location>
    <ligand>
        <name>Mn(2+)</name>
        <dbReference type="ChEBI" id="CHEBI:29035"/>
        <label>1</label>
    </ligand>
</feature>
<dbReference type="GO" id="GO:0046872">
    <property type="term" value="F:metal ion binding"/>
    <property type="evidence" value="ECO:0007669"/>
    <property type="project" value="UniProtKB-KW"/>
</dbReference>
<protein>
    <submittedName>
        <fullName evidence="6">Agmatinase family protein</fullName>
    </submittedName>
</protein>
<feature type="binding site" evidence="4">
    <location>
        <position position="176"/>
    </location>
    <ligand>
        <name>Mn(2+)</name>
        <dbReference type="ChEBI" id="CHEBI:29035"/>
        <label>1</label>
    </ligand>
</feature>
<evidence type="ECO:0000313" key="6">
    <source>
        <dbReference type="EMBL" id="HIR62615.1"/>
    </source>
</evidence>
<proteinExistence type="inferred from homology"/>
<feature type="binding site" evidence="4">
    <location>
        <position position="172"/>
    </location>
    <ligand>
        <name>Mn(2+)</name>
        <dbReference type="ChEBI" id="CHEBI:29035"/>
        <label>1</label>
    </ligand>
</feature>
<evidence type="ECO:0000256" key="2">
    <source>
        <dbReference type="ARBA" id="ARBA00022723"/>
    </source>
</evidence>
<reference evidence="6" key="2">
    <citation type="journal article" date="2021" name="PeerJ">
        <title>Extensive microbial diversity within the chicken gut microbiome revealed by metagenomics and culture.</title>
        <authorList>
            <person name="Gilroy R."/>
            <person name="Ravi A."/>
            <person name="Getino M."/>
            <person name="Pursley I."/>
            <person name="Horton D.L."/>
            <person name="Alikhan N.F."/>
            <person name="Baker D."/>
            <person name="Gharbi K."/>
            <person name="Hall N."/>
            <person name="Watson M."/>
            <person name="Adriaenssens E.M."/>
            <person name="Foster-Nyarko E."/>
            <person name="Jarju S."/>
            <person name="Secka A."/>
            <person name="Antonio M."/>
            <person name="Oren A."/>
            <person name="Chaudhuri R.R."/>
            <person name="La Ragione R."/>
            <person name="Hildebrand F."/>
            <person name="Pallen M.J."/>
        </authorList>
    </citation>
    <scope>NUCLEOTIDE SEQUENCE</scope>
    <source>
        <strain evidence="6">ChiHjej13B12-12457</strain>
    </source>
</reference>
<dbReference type="EMBL" id="DVHI01000046">
    <property type="protein sequence ID" value="HIR62615.1"/>
    <property type="molecule type" value="Genomic_DNA"/>
</dbReference>
<evidence type="ECO:0000256" key="5">
    <source>
        <dbReference type="RuleBase" id="RU003684"/>
    </source>
</evidence>
<dbReference type="PIRSF" id="PIRSF036979">
    <property type="entry name" value="Arginase"/>
    <property type="match status" value="1"/>
</dbReference>
<evidence type="ECO:0000256" key="4">
    <source>
        <dbReference type="PIRSR" id="PIRSR036979-1"/>
    </source>
</evidence>
<keyword evidence="4" id="KW-0464">Manganese</keyword>
<dbReference type="CDD" id="cd11593">
    <property type="entry name" value="Agmatinase-like_2"/>
    <property type="match status" value="1"/>
</dbReference>
<dbReference type="InterPro" id="IPR020855">
    <property type="entry name" value="Ureohydrolase_Mn_BS"/>
</dbReference>
<feature type="binding site" evidence="4">
    <location>
        <position position="267"/>
    </location>
    <ligand>
        <name>Mn(2+)</name>
        <dbReference type="ChEBI" id="CHEBI:29035"/>
        <label>1</label>
    </ligand>
</feature>
<dbReference type="AlphaFoldDB" id="A0A9D1E0T3"/>
<dbReference type="PROSITE" id="PS51409">
    <property type="entry name" value="ARGINASE_2"/>
    <property type="match status" value="1"/>
</dbReference>
<dbReference type="Pfam" id="PF00491">
    <property type="entry name" value="Arginase"/>
    <property type="match status" value="1"/>
</dbReference>
<keyword evidence="2 4" id="KW-0479">Metal-binding</keyword>
<dbReference type="Gene3D" id="3.40.800.10">
    <property type="entry name" value="Ureohydrolase domain"/>
    <property type="match status" value="1"/>
</dbReference>
<evidence type="ECO:0000313" key="7">
    <source>
        <dbReference type="Proteomes" id="UP000886744"/>
    </source>
</evidence>
<feature type="binding site" evidence="4">
    <location>
        <position position="265"/>
    </location>
    <ligand>
        <name>Mn(2+)</name>
        <dbReference type="ChEBI" id="CHEBI:29035"/>
        <label>1</label>
    </ligand>
</feature>
<dbReference type="GO" id="GO:0008783">
    <property type="term" value="F:agmatinase activity"/>
    <property type="evidence" value="ECO:0007669"/>
    <property type="project" value="TreeGrafter"/>
</dbReference>
<reference evidence="6" key="1">
    <citation type="submission" date="2020-10" db="EMBL/GenBank/DDBJ databases">
        <authorList>
            <person name="Gilroy R."/>
        </authorList>
    </citation>
    <scope>NUCLEOTIDE SEQUENCE</scope>
    <source>
        <strain evidence="6">ChiHjej13B12-12457</strain>
    </source>
</reference>
<dbReference type="SUPFAM" id="SSF52768">
    <property type="entry name" value="Arginase/deacetylase"/>
    <property type="match status" value="1"/>
</dbReference>
<comment type="cofactor">
    <cofactor evidence="4">
        <name>Mn(2+)</name>
        <dbReference type="ChEBI" id="CHEBI:29035"/>
    </cofactor>
    <text evidence="4">Binds 2 manganese ions per subunit.</text>
</comment>
<organism evidence="6 7">
    <name type="scientific">Candidatus Coprenecus avistercoris</name>
    <dbReference type="NCBI Taxonomy" id="2840730"/>
    <lineage>
        <taxon>Bacteria</taxon>
        <taxon>Pseudomonadati</taxon>
        <taxon>Bacteroidota</taxon>
        <taxon>Bacteroidia</taxon>
        <taxon>Bacteroidales</taxon>
        <taxon>Rikenellaceae</taxon>
        <taxon>Rikenellaceae incertae sedis</taxon>
        <taxon>Candidatus Coprenecus</taxon>
    </lineage>
</organism>
<dbReference type="PANTHER" id="PTHR11358">
    <property type="entry name" value="ARGINASE/AGMATINASE"/>
    <property type="match status" value="1"/>
</dbReference>
<name>A0A9D1E0T3_9BACT</name>
<dbReference type="InterPro" id="IPR023696">
    <property type="entry name" value="Ureohydrolase_dom_sf"/>
</dbReference>
<dbReference type="InterPro" id="IPR006035">
    <property type="entry name" value="Ureohydrolase"/>
</dbReference>
<comment type="similarity">
    <text evidence="1">Belongs to the arginase family. Agmatinase subfamily.</text>
</comment>
<accession>A0A9D1E0T3</accession>
<dbReference type="PRINTS" id="PR00116">
    <property type="entry name" value="ARGINASE"/>
</dbReference>
<keyword evidence="3 5" id="KW-0378">Hydrolase</keyword>
<dbReference type="Proteomes" id="UP000886744">
    <property type="component" value="Unassembled WGS sequence"/>
</dbReference>
<dbReference type="PANTHER" id="PTHR11358:SF26">
    <property type="entry name" value="GUANIDINO ACID HYDROLASE, MITOCHONDRIAL"/>
    <property type="match status" value="1"/>
</dbReference>
<gene>
    <name evidence="6" type="ORF">IAC94_03710</name>
</gene>
<dbReference type="GO" id="GO:0033389">
    <property type="term" value="P:putrescine biosynthetic process from arginine, via agmatine"/>
    <property type="evidence" value="ECO:0007669"/>
    <property type="project" value="TreeGrafter"/>
</dbReference>
<feature type="binding site" evidence="4">
    <location>
        <position position="174"/>
    </location>
    <ligand>
        <name>Mn(2+)</name>
        <dbReference type="ChEBI" id="CHEBI:29035"/>
        <label>1</label>
    </ligand>
</feature>
<evidence type="ECO:0000256" key="3">
    <source>
        <dbReference type="ARBA" id="ARBA00022801"/>
    </source>
</evidence>
<comment type="caution">
    <text evidence="6">The sequence shown here is derived from an EMBL/GenBank/DDBJ whole genome shotgun (WGS) entry which is preliminary data.</text>
</comment>
<sequence length="343" mass="37187">MAEFNPDSIGIANGNFFGLPCTESEADTVLIQIPWDATVSYGKGTAEGPAAMLDASLQVDLYDEKIPGAADMKVWTLPQDGSLTELNQGARALAEQVIGALEAGEDPMALEALCEQVNGYSGKLNDYVGKTSEKYLSQGRRVAVVGGEHSVPLGLIKALSGRHPGMGVLHIDAHSDTREAYEGFRYSHASIMYNVMREAPGVSRITQVGIRDFCSAEHDLITSSDLFSPFTDFRLKEMLFSGTPWNTVCESIIATLPQEVYVSFDIDGLTPEYCPGTGTPVPGGLTFAQADWLLYRLALSGRRIIGFDLCEVAPGNSGDWDANSGVRMLFKLLVYSTFSFREK</sequence>